<name>A0A2N6SKY0_9LACT</name>
<dbReference type="STRING" id="84521.SAMN04487994_102225"/>
<reference evidence="1 2" key="1">
    <citation type="submission" date="2017-09" db="EMBL/GenBank/DDBJ databases">
        <title>Bacterial strain isolated from the female urinary microbiota.</title>
        <authorList>
            <person name="Thomas-White K."/>
            <person name="Kumar N."/>
            <person name="Forster S."/>
            <person name="Putonti C."/>
            <person name="Lawley T."/>
            <person name="Wolfe A.J."/>
        </authorList>
    </citation>
    <scope>NUCLEOTIDE SEQUENCE [LARGE SCALE GENOMIC DNA]</scope>
    <source>
        <strain evidence="1 2">UMB0852</strain>
    </source>
</reference>
<dbReference type="OrthoDB" id="9779910at2"/>
<organism evidence="1 2">
    <name type="scientific">Dolosicoccus paucivorans</name>
    <dbReference type="NCBI Taxonomy" id="84521"/>
    <lineage>
        <taxon>Bacteria</taxon>
        <taxon>Bacillati</taxon>
        <taxon>Bacillota</taxon>
        <taxon>Bacilli</taxon>
        <taxon>Lactobacillales</taxon>
        <taxon>Aerococcaceae</taxon>
        <taxon>Dolosicoccus</taxon>
    </lineage>
</organism>
<accession>A0A2N6SKY0</accession>
<dbReference type="RefSeq" id="WP_102228128.1">
    <property type="nucleotide sequence ID" value="NZ_PNFY01000051.1"/>
</dbReference>
<keyword evidence="2" id="KW-1185">Reference proteome</keyword>
<dbReference type="PANTHER" id="PTHR47505">
    <property type="entry name" value="DNA UTILIZATION PROTEIN YHGH"/>
    <property type="match status" value="1"/>
</dbReference>
<dbReference type="Proteomes" id="UP000235682">
    <property type="component" value="Unassembled WGS sequence"/>
</dbReference>
<evidence type="ECO:0000313" key="1">
    <source>
        <dbReference type="EMBL" id="PMC57186.1"/>
    </source>
</evidence>
<dbReference type="InterPro" id="IPR051910">
    <property type="entry name" value="ComF/GntX_DNA_util-trans"/>
</dbReference>
<evidence type="ECO:0008006" key="3">
    <source>
        <dbReference type="Google" id="ProtNLM"/>
    </source>
</evidence>
<dbReference type="EMBL" id="PNHE01000054">
    <property type="protein sequence ID" value="PMC57186.1"/>
    <property type="molecule type" value="Genomic_DNA"/>
</dbReference>
<dbReference type="PANTHER" id="PTHR47505:SF1">
    <property type="entry name" value="DNA UTILIZATION PROTEIN YHGH"/>
    <property type="match status" value="1"/>
</dbReference>
<dbReference type="SUPFAM" id="SSF53271">
    <property type="entry name" value="PRTase-like"/>
    <property type="match status" value="1"/>
</dbReference>
<comment type="caution">
    <text evidence="1">The sequence shown here is derived from an EMBL/GenBank/DDBJ whole genome shotgun (WGS) entry which is preliminary data.</text>
</comment>
<dbReference type="InterPro" id="IPR029057">
    <property type="entry name" value="PRTase-like"/>
</dbReference>
<dbReference type="AlphaFoldDB" id="A0A2N6SKY0"/>
<proteinExistence type="predicted"/>
<evidence type="ECO:0000313" key="2">
    <source>
        <dbReference type="Proteomes" id="UP000235682"/>
    </source>
</evidence>
<protein>
    <recommendedName>
        <fullName evidence="3">ComF family protein</fullName>
    </recommendedName>
</protein>
<sequence>MSDCCLFCQERLPRDLEWHHLFTLGPIRFPVLCKECQALFQPLAASELVCDHCLRPLEKDASNPFILPYRHKEDGVDYCYDCFKWREQLPINYLRHDVLLEYNEAVREWLYTYKYQGDVRQSKVVADRLAKVYRQYQDYTWTVLPSSPNHLKERLFHPTALLLEEASVPYGFYFDYIGDGKRQAAKTKKQRLELKQPFELRKNSSLPEKLLIFDDLYTTGTTMMKAKECVFNHDPTIDLISLSLARDSLQETLK</sequence>
<gene>
    <name evidence="1" type="ORF">CJ205_08075</name>
</gene>